<gene>
    <name evidence="1" type="ORF">A7C91_08350</name>
</gene>
<dbReference type="AlphaFoldDB" id="A0A172WIF2"/>
<evidence type="ECO:0000313" key="1">
    <source>
        <dbReference type="EMBL" id="ANF23177.1"/>
    </source>
</evidence>
<protein>
    <recommendedName>
        <fullName evidence="3">CRISPR-associated protein</fullName>
    </recommendedName>
</protein>
<dbReference type="EMBL" id="CP015520">
    <property type="protein sequence ID" value="ANF23177.1"/>
    <property type="molecule type" value="Genomic_DNA"/>
</dbReference>
<dbReference type="GeneID" id="28496198"/>
<sequence length="164" mass="19044">MVNPRKIAYVTLLGRSEWALVNTYYAVASKGRKPKRVFVFTEKTYRDKLPRVVEAIRAISEAYNFMPEIESVVIPDNSFLEADKKFKELFQRLEKEGYTIGLDVTSGRKALATAAVVQIRDFPVDRIIYMALLDMDFPDRPYMMIPRHMQRLKNFLGDENVSEI</sequence>
<organism evidence="1 2">
    <name type="scientific">Thermococcus piezophilus</name>
    <dbReference type="NCBI Taxonomy" id="1712654"/>
    <lineage>
        <taxon>Archaea</taxon>
        <taxon>Methanobacteriati</taxon>
        <taxon>Methanobacteriota</taxon>
        <taxon>Thermococci</taxon>
        <taxon>Thermococcales</taxon>
        <taxon>Thermococcaceae</taxon>
        <taxon>Thermococcus</taxon>
    </lineage>
</organism>
<dbReference type="OrthoDB" id="105865at2157"/>
<dbReference type="STRING" id="1712654.A7C91_08350"/>
<reference evidence="2" key="1">
    <citation type="journal article" date="2016" name="Syst. Appl. Microbiol.">
        <title>Thermococcus piezophilus sp. nov., a novel hyperthermophilic and piezophilic archaeon with a broad pressure range for growth, isolated from a deepest hydrothermal vent at the Mid-Cayman Rise.</title>
        <authorList>
            <person name="Dalmasso C."/>
            <person name="Oger P."/>
            <person name="Selva G."/>
            <person name="Courtine D."/>
            <person name="L'Haridon S."/>
            <person name="Garlaschelli A."/>
            <person name="Roussel E."/>
            <person name="Miyazaki J."/>
            <person name="Reveillaud J."/>
            <person name="Jebbar M."/>
            <person name="Takai K."/>
            <person name="Maignien L."/>
            <person name="Alain K."/>
        </authorList>
    </citation>
    <scope>NUCLEOTIDE SEQUENCE [LARGE SCALE GENOMIC DNA]</scope>
    <source>
        <strain evidence="2">CDGS</strain>
    </source>
</reference>
<evidence type="ECO:0008006" key="3">
    <source>
        <dbReference type="Google" id="ProtNLM"/>
    </source>
</evidence>
<evidence type="ECO:0000313" key="2">
    <source>
        <dbReference type="Proteomes" id="UP000076969"/>
    </source>
</evidence>
<accession>A0A172WIF2</accession>
<dbReference type="KEGG" id="tpie:A7C91_08350"/>
<dbReference type="Proteomes" id="UP000076969">
    <property type="component" value="Chromosome"/>
</dbReference>
<proteinExistence type="predicted"/>
<dbReference type="RefSeq" id="WP_068666578.1">
    <property type="nucleotide sequence ID" value="NZ_CP015520.1"/>
</dbReference>
<dbReference type="Gene3D" id="3.40.50.10770">
    <property type="entry name" value="Hypothetical protein VC1899 like domain (Restriction endonuclease-like)"/>
    <property type="match status" value="1"/>
</dbReference>
<keyword evidence="2" id="KW-1185">Reference proteome</keyword>
<name>A0A172WIF2_9EURY</name>